<keyword evidence="2" id="KW-0175">Coiled coil</keyword>
<feature type="domain" description="PCI" evidence="4">
    <location>
        <begin position="247"/>
        <end position="415"/>
    </location>
</feature>
<dbReference type="GO" id="GO:0043161">
    <property type="term" value="P:proteasome-mediated ubiquitin-dependent protein catabolic process"/>
    <property type="evidence" value="ECO:0007669"/>
    <property type="project" value="TreeGrafter"/>
</dbReference>
<evidence type="ECO:0000259" key="4">
    <source>
        <dbReference type="PROSITE" id="PS50250"/>
    </source>
</evidence>
<dbReference type="PROSITE" id="PS50250">
    <property type="entry name" value="PCI"/>
    <property type="match status" value="1"/>
</dbReference>
<proteinExistence type="predicted"/>
<dbReference type="PANTHER" id="PTHR14145">
    <property type="entry name" value="26S PROTESOME SUBUNIT 6"/>
    <property type="match status" value="1"/>
</dbReference>
<dbReference type="Pfam" id="PF21154">
    <property type="entry name" value="RPN7_PSMD6_C"/>
    <property type="match status" value="1"/>
</dbReference>
<evidence type="ECO:0000256" key="2">
    <source>
        <dbReference type="SAM" id="Coils"/>
    </source>
</evidence>
<feature type="region of interest" description="Disordered" evidence="3">
    <location>
        <begin position="17"/>
        <end position="46"/>
    </location>
</feature>
<dbReference type="PANTHER" id="PTHR14145:SF1">
    <property type="entry name" value="26S PROTEASOME NON-ATPASE REGULATORY SUBUNIT 6"/>
    <property type="match status" value="1"/>
</dbReference>
<dbReference type="InterPro" id="IPR049549">
    <property type="entry name" value="RPN7_PSMD6_C"/>
</dbReference>
<dbReference type="SUPFAM" id="SSF48452">
    <property type="entry name" value="TPR-like"/>
    <property type="match status" value="1"/>
</dbReference>
<dbReference type="InterPro" id="IPR036390">
    <property type="entry name" value="WH_DNA-bd_sf"/>
</dbReference>
<evidence type="ECO:0000256" key="3">
    <source>
        <dbReference type="SAM" id="MobiDB-lite"/>
    </source>
</evidence>
<keyword evidence="1 5" id="KW-0647">Proteasome</keyword>
<dbReference type="GO" id="GO:0000502">
    <property type="term" value="C:proteasome complex"/>
    <property type="evidence" value="ECO:0007669"/>
    <property type="project" value="UniProtKB-KW"/>
</dbReference>
<name>A0AAD9GG36_9STRA</name>
<reference evidence="5" key="1">
    <citation type="submission" date="2023-08" db="EMBL/GenBank/DDBJ databases">
        <title>Reference Genome Resource for the Citrus Pathogen Phytophthora citrophthora.</title>
        <authorList>
            <person name="Moller H."/>
            <person name="Coetzee B."/>
            <person name="Rose L.J."/>
            <person name="Van Niekerk J.M."/>
        </authorList>
    </citation>
    <scope>NUCLEOTIDE SEQUENCE</scope>
    <source>
        <strain evidence="5">STE-U-9442</strain>
    </source>
</reference>
<organism evidence="5 6">
    <name type="scientific">Phytophthora citrophthora</name>
    <dbReference type="NCBI Taxonomy" id="4793"/>
    <lineage>
        <taxon>Eukaryota</taxon>
        <taxon>Sar</taxon>
        <taxon>Stramenopiles</taxon>
        <taxon>Oomycota</taxon>
        <taxon>Peronosporomycetes</taxon>
        <taxon>Peronosporales</taxon>
        <taxon>Peronosporaceae</taxon>
        <taxon>Phytophthora</taxon>
    </lineage>
</organism>
<dbReference type="Proteomes" id="UP001259832">
    <property type="component" value="Unassembled WGS sequence"/>
</dbReference>
<dbReference type="InterPro" id="IPR000717">
    <property type="entry name" value="PCI_dom"/>
</dbReference>
<dbReference type="InterPro" id="IPR045135">
    <property type="entry name" value="Rpn7_N"/>
</dbReference>
<dbReference type="SUPFAM" id="SSF46785">
    <property type="entry name" value="Winged helix' DNA-binding domain"/>
    <property type="match status" value="1"/>
</dbReference>
<dbReference type="Gene3D" id="1.25.40.570">
    <property type="match status" value="1"/>
</dbReference>
<dbReference type="Pfam" id="PF01399">
    <property type="entry name" value="PCI"/>
    <property type="match status" value="1"/>
</dbReference>
<accession>A0AAD9GG36</accession>
<keyword evidence="6" id="KW-1185">Reference proteome</keyword>
<dbReference type="EMBL" id="JASMQC010000019">
    <property type="protein sequence ID" value="KAK1937856.1"/>
    <property type="molecule type" value="Genomic_DNA"/>
</dbReference>
<gene>
    <name evidence="5" type="ORF">P3T76_009593</name>
</gene>
<dbReference type="SMART" id="SM00088">
    <property type="entry name" value="PINT"/>
    <property type="match status" value="1"/>
</dbReference>
<dbReference type="Pfam" id="PF10602">
    <property type="entry name" value="RPN7"/>
    <property type="match status" value="1"/>
</dbReference>
<sequence length="443" mass="49928">MLKTPLNRSQKYIQVRKLPTTMAADDAKKNPTDAATKPPTLKKQASVGNISEEIEDDLSTLPNMQLSQLHFLLQHQHSTASTLTPEAAAAAKTQVLELIQQNDMAPFYRVVCNEFNWPVDAALEALMGQKNETELTSLDERLADAEQNLGDIEVLEALLAKARMYSRIGDKEKALEAFKVAGEKPQSINQKILVALHIIRIGLFFSDLELVETYIKKATALIDEGGDWDRRNRLKVYEGCYLLMARDFKKASKLFQESVATFTATELMPYNTMVFYCVITCVLSVSRVDLKKKIVDSPEILAVINEIPCLTDFLNGLYDCDYKRFFTAMVDIQPYILRDKYLSTHSRFLYRELRVLAYAQFLEAYRSVTIGSMAAAFGVSVEFLDTELARFIAAGRLNAKIDKVAGVIETNRPDAKNAQYQDAIKKGDLLLNRIQKLARVINV</sequence>
<evidence type="ECO:0000313" key="5">
    <source>
        <dbReference type="EMBL" id="KAK1937856.1"/>
    </source>
</evidence>
<dbReference type="AlphaFoldDB" id="A0AAD9GG36"/>
<evidence type="ECO:0000256" key="1">
    <source>
        <dbReference type="ARBA" id="ARBA00022942"/>
    </source>
</evidence>
<dbReference type="InterPro" id="IPR019585">
    <property type="entry name" value="Rpn7/CSN1"/>
</dbReference>
<comment type="caution">
    <text evidence="5">The sequence shown here is derived from an EMBL/GenBank/DDBJ whole genome shotgun (WGS) entry which is preliminary data.</text>
</comment>
<protein>
    <submittedName>
        <fullName evidence="5">26S proteasome non-ATPase regulatory subunit 6</fullName>
    </submittedName>
</protein>
<evidence type="ECO:0000313" key="6">
    <source>
        <dbReference type="Proteomes" id="UP001259832"/>
    </source>
</evidence>
<feature type="coiled-coil region" evidence="2">
    <location>
        <begin position="128"/>
        <end position="155"/>
    </location>
</feature>
<dbReference type="FunFam" id="1.25.40.570:FF:000005">
    <property type="entry name" value="26S proteasome regulatory subunit N7"/>
    <property type="match status" value="1"/>
</dbReference>
<dbReference type="InterPro" id="IPR011990">
    <property type="entry name" value="TPR-like_helical_dom_sf"/>
</dbReference>